<dbReference type="InterPro" id="IPR010281">
    <property type="entry name" value="DUF885"/>
</dbReference>
<dbReference type="Proteomes" id="UP000306791">
    <property type="component" value="Unassembled WGS sequence"/>
</dbReference>
<dbReference type="PANTHER" id="PTHR33361:SF16">
    <property type="entry name" value="DUF885 DOMAIN-CONTAINING PROTEIN"/>
    <property type="match status" value="1"/>
</dbReference>
<evidence type="ECO:0000256" key="1">
    <source>
        <dbReference type="SAM" id="MobiDB-lite"/>
    </source>
</evidence>
<dbReference type="EMBL" id="VANI01000024">
    <property type="protein sequence ID" value="TLM73960.1"/>
    <property type="molecule type" value="Genomic_DNA"/>
</dbReference>
<protein>
    <submittedName>
        <fullName evidence="2">DUF885 domain-containing protein</fullName>
    </submittedName>
</protein>
<dbReference type="PANTHER" id="PTHR33361">
    <property type="entry name" value="GLR0591 PROTEIN"/>
    <property type="match status" value="1"/>
</dbReference>
<reference evidence="2 3" key="1">
    <citation type="submission" date="2019-05" db="EMBL/GenBank/DDBJ databases">
        <title>Microbulbifer harenosus sp. nov., an alginate-degrading bacterium isolated from coastal sand.</title>
        <authorList>
            <person name="Huang H."/>
            <person name="Mo K."/>
            <person name="Bao S."/>
        </authorList>
    </citation>
    <scope>NUCLEOTIDE SEQUENCE [LARGE SCALE GENOMIC DNA]</scope>
    <source>
        <strain evidence="2 3">HB161719</strain>
    </source>
</reference>
<feature type="compositionally biased region" description="Polar residues" evidence="1">
    <location>
        <begin position="10"/>
        <end position="28"/>
    </location>
</feature>
<organism evidence="2 3">
    <name type="scientific">Microbulbifer harenosus</name>
    <dbReference type="NCBI Taxonomy" id="2576840"/>
    <lineage>
        <taxon>Bacteria</taxon>
        <taxon>Pseudomonadati</taxon>
        <taxon>Pseudomonadota</taxon>
        <taxon>Gammaproteobacteria</taxon>
        <taxon>Cellvibrionales</taxon>
        <taxon>Microbulbiferaceae</taxon>
        <taxon>Microbulbifer</taxon>
    </lineage>
</organism>
<evidence type="ECO:0000313" key="3">
    <source>
        <dbReference type="Proteomes" id="UP000306791"/>
    </source>
</evidence>
<gene>
    <name evidence="2" type="ORF">FDY93_18565</name>
</gene>
<proteinExistence type="predicted"/>
<sequence length="616" mass="70079">MAGCERESANTDQQPSVTNSAETQSAATQPEAAGDGQGSGNPDVIASTNQLFEEQFQTHLDRSPEFKTFLGMKDGYDKWDNISPAFEEETHEINKRQLEALKKIDPTQLDDATRLSLELAIRNLEQDIEGYQWRLHTYPVNQMYATHTGVASLLINQHRIDDISDAEAYIVRLNALPEHFQQLIANLKERADAGVIVPKFVFPYVISDGKNLITGAPYDDGKDSTLYADFKGKVDKLSISDEEKSALVEKARTAMLERVKPAYENLNSYLAELEKKATTDDGAWKLPDGDKFYQHRLNVYTTTDMTAAEIHQKGLEEVARIHDEMRAIMKQVKFDGSLQEFFEFMRTDPQFYYPETEDGKQRYLKEATAIIDTMKGRLDELFITKPKADLIVKAVEPFREKSAGKAFYQRPAPDGSRPGIYYANLYKMSSMPTYQMEALAYHEGIPGHHMQLSIMQELESVPSFRKYGGYTAYTEGWGLYSELVPKEIGFYQNPYSDFGRLAMELWRAGRLVVDTGIHSKKWTREQAIDWLTENTPNPPADVQKAIERYIVMPGQATAYKIGMMKIVELRERAKQALGDKFDIREFHDVVLANGAVPLDVLEELVDDWIEETRNSN</sequence>
<accession>A0ABY2UCY4</accession>
<feature type="region of interest" description="Disordered" evidence="1">
    <location>
        <begin position="1"/>
        <end position="45"/>
    </location>
</feature>
<evidence type="ECO:0000313" key="2">
    <source>
        <dbReference type="EMBL" id="TLM73960.1"/>
    </source>
</evidence>
<keyword evidence="3" id="KW-1185">Reference proteome</keyword>
<comment type="caution">
    <text evidence="2">The sequence shown here is derived from an EMBL/GenBank/DDBJ whole genome shotgun (WGS) entry which is preliminary data.</text>
</comment>
<dbReference type="Pfam" id="PF05960">
    <property type="entry name" value="DUF885"/>
    <property type="match status" value="1"/>
</dbReference>
<name>A0ABY2UCY4_9GAMM</name>